<dbReference type="Gene3D" id="1.10.1740.10">
    <property type="match status" value="1"/>
</dbReference>
<dbReference type="EMBL" id="BLJN01000002">
    <property type="protein sequence ID" value="GFE80515.1"/>
    <property type="molecule type" value="Genomic_DNA"/>
</dbReference>
<dbReference type="GO" id="GO:0003677">
    <property type="term" value="F:DNA binding"/>
    <property type="evidence" value="ECO:0007669"/>
    <property type="project" value="InterPro"/>
</dbReference>
<name>A0A829YBJ5_9GAMM</name>
<accession>A0A829YBJ5</accession>
<dbReference type="InterPro" id="IPR013249">
    <property type="entry name" value="RNA_pol_sigma70_r4_t2"/>
</dbReference>
<protein>
    <submittedName>
        <fullName evidence="7">Uncharacterized protein</fullName>
    </submittedName>
</protein>
<keyword evidence="2" id="KW-0805">Transcription regulation</keyword>
<dbReference type="NCBIfam" id="TIGR02937">
    <property type="entry name" value="sigma70-ECF"/>
    <property type="match status" value="1"/>
</dbReference>
<feature type="domain" description="RNA polymerase sigma-70 region 2" evidence="5">
    <location>
        <begin position="13"/>
        <end position="78"/>
    </location>
</feature>
<feature type="domain" description="RNA polymerase sigma factor 70 region 4 type 2" evidence="6">
    <location>
        <begin position="112"/>
        <end position="164"/>
    </location>
</feature>
<dbReference type="SUPFAM" id="SSF88659">
    <property type="entry name" value="Sigma3 and sigma4 domains of RNA polymerase sigma factors"/>
    <property type="match status" value="1"/>
</dbReference>
<evidence type="ECO:0000259" key="5">
    <source>
        <dbReference type="Pfam" id="PF04542"/>
    </source>
</evidence>
<dbReference type="AlphaFoldDB" id="A0A829YBJ5"/>
<evidence type="ECO:0000256" key="1">
    <source>
        <dbReference type="ARBA" id="ARBA00010641"/>
    </source>
</evidence>
<keyword evidence="3" id="KW-0731">Sigma factor</keyword>
<evidence type="ECO:0000256" key="3">
    <source>
        <dbReference type="ARBA" id="ARBA00023082"/>
    </source>
</evidence>
<evidence type="ECO:0000256" key="2">
    <source>
        <dbReference type="ARBA" id="ARBA00023015"/>
    </source>
</evidence>
<dbReference type="Proteomes" id="UP000445000">
    <property type="component" value="Unassembled WGS sequence"/>
</dbReference>
<dbReference type="Pfam" id="PF08281">
    <property type="entry name" value="Sigma70_r4_2"/>
    <property type="match status" value="1"/>
</dbReference>
<dbReference type="InterPro" id="IPR014284">
    <property type="entry name" value="RNA_pol_sigma-70_dom"/>
</dbReference>
<dbReference type="RefSeq" id="WP_161812188.1">
    <property type="nucleotide sequence ID" value="NZ_BLJN01000002.1"/>
</dbReference>
<dbReference type="SUPFAM" id="SSF88946">
    <property type="entry name" value="Sigma2 domain of RNA polymerase sigma factors"/>
    <property type="match status" value="1"/>
</dbReference>
<evidence type="ECO:0000256" key="4">
    <source>
        <dbReference type="ARBA" id="ARBA00023163"/>
    </source>
</evidence>
<keyword evidence="4" id="KW-0804">Transcription</keyword>
<dbReference type="InterPro" id="IPR039425">
    <property type="entry name" value="RNA_pol_sigma-70-like"/>
</dbReference>
<dbReference type="InterPro" id="IPR013325">
    <property type="entry name" value="RNA_pol_sigma_r2"/>
</dbReference>
<dbReference type="CDD" id="cd06171">
    <property type="entry name" value="Sigma70_r4"/>
    <property type="match status" value="1"/>
</dbReference>
<dbReference type="InterPro" id="IPR007627">
    <property type="entry name" value="RNA_pol_sigma70_r2"/>
</dbReference>
<gene>
    <name evidence="7" type="ORF">GCM10011487_25150</name>
</gene>
<proteinExistence type="inferred from homology"/>
<dbReference type="GO" id="GO:0006352">
    <property type="term" value="P:DNA-templated transcription initiation"/>
    <property type="evidence" value="ECO:0007669"/>
    <property type="project" value="InterPro"/>
</dbReference>
<comment type="caution">
    <text evidence="7">The sequence shown here is derived from an EMBL/GenBank/DDBJ whole genome shotgun (WGS) entry which is preliminary data.</text>
</comment>
<dbReference type="PANTHER" id="PTHR43133:SF63">
    <property type="entry name" value="RNA POLYMERASE SIGMA FACTOR FECI-RELATED"/>
    <property type="match status" value="1"/>
</dbReference>
<sequence length="171" mass="19288">MSAEAARVLITGLVASHGVKLRRFLLLRVRNAADVPDMLQEVYLRMLRVPNVESIRSPEAYLFTVAHHVVQQHSLRQSAAPPSIELTEMLNSARAVPDVDPVLDLDAQQCLEQLQSELDRLSPKLRATFLLHRRDGLSLDEIAERLGTSLPMVKKNLMQALVQLRQRLERG</sequence>
<organism evidence="7 8">
    <name type="scientific">Steroidobacter agaridevorans</name>
    <dbReference type="NCBI Taxonomy" id="2695856"/>
    <lineage>
        <taxon>Bacteria</taxon>
        <taxon>Pseudomonadati</taxon>
        <taxon>Pseudomonadota</taxon>
        <taxon>Gammaproteobacteria</taxon>
        <taxon>Steroidobacterales</taxon>
        <taxon>Steroidobacteraceae</taxon>
        <taxon>Steroidobacter</taxon>
    </lineage>
</organism>
<evidence type="ECO:0000313" key="8">
    <source>
        <dbReference type="Proteomes" id="UP000445000"/>
    </source>
</evidence>
<keyword evidence="8" id="KW-1185">Reference proteome</keyword>
<dbReference type="InterPro" id="IPR013324">
    <property type="entry name" value="RNA_pol_sigma_r3/r4-like"/>
</dbReference>
<dbReference type="PANTHER" id="PTHR43133">
    <property type="entry name" value="RNA POLYMERASE ECF-TYPE SIGMA FACTO"/>
    <property type="match status" value="1"/>
</dbReference>
<dbReference type="GO" id="GO:0016987">
    <property type="term" value="F:sigma factor activity"/>
    <property type="evidence" value="ECO:0007669"/>
    <property type="project" value="UniProtKB-KW"/>
</dbReference>
<evidence type="ECO:0000313" key="7">
    <source>
        <dbReference type="EMBL" id="GFE80515.1"/>
    </source>
</evidence>
<dbReference type="Gene3D" id="1.10.10.10">
    <property type="entry name" value="Winged helix-like DNA-binding domain superfamily/Winged helix DNA-binding domain"/>
    <property type="match status" value="1"/>
</dbReference>
<dbReference type="Pfam" id="PF04542">
    <property type="entry name" value="Sigma70_r2"/>
    <property type="match status" value="1"/>
</dbReference>
<dbReference type="InterPro" id="IPR036388">
    <property type="entry name" value="WH-like_DNA-bd_sf"/>
</dbReference>
<evidence type="ECO:0000259" key="6">
    <source>
        <dbReference type="Pfam" id="PF08281"/>
    </source>
</evidence>
<comment type="similarity">
    <text evidence="1">Belongs to the sigma-70 factor family. ECF subfamily.</text>
</comment>
<reference evidence="8" key="1">
    <citation type="submission" date="2020-01" db="EMBL/GenBank/DDBJ databases">
        <title>'Steroidobacter agaridevorans' sp. nov., agar-degrading bacteria isolated from rhizosphere soils.</title>
        <authorList>
            <person name="Ikenaga M."/>
            <person name="Kataoka M."/>
            <person name="Murouchi A."/>
            <person name="Katsuragi S."/>
            <person name="Sakai M."/>
        </authorList>
    </citation>
    <scope>NUCLEOTIDE SEQUENCE [LARGE SCALE GENOMIC DNA]</scope>
    <source>
        <strain evidence="8">YU21-B</strain>
    </source>
</reference>